<keyword evidence="3" id="KW-1185">Reference proteome</keyword>
<organism evidence="2 4">
    <name type="scientific">Puccinia graminis f. sp. tritici</name>
    <dbReference type="NCBI Taxonomy" id="56615"/>
    <lineage>
        <taxon>Eukaryota</taxon>
        <taxon>Fungi</taxon>
        <taxon>Dikarya</taxon>
        <taxon>Basidiomycota</taxon>
        <taxon>Pucciniomycotina</taxon>
        <taxon>Pucciniomycetes</taxon>
        <taxon>Pucciniales</taxon>
        <taxon>Pucciniaceae</taxon>
        <taxon>Puccinia</taxon>
    </lineage>
</organism>
<proteinExistence type="predicted"/>
<accession>A0A5B0RFB9</accession>
<evidence type="ECO:0000313" key="1">
    <source>
        <dbReference type="EMBL" id="KAA1069022.1"/>
    </source>
</evidence>
<dbReference type="AlphaFoldDB" id="A0A5B0RFB9"/>
<sequence>MAVDVGIFEVVHGHDVLFSQMNALGWNNYRRKKKGVTNKHISNTLVPTCAHLQETARAAIPGPDREQG</sequence>
<protein>
    <submittedName>
        <fullName evidence="2">Uncharacterized protein</fullName>
    </submittedName>
</protein>
<evidence type="ECO:0000313" key="2">
    <source>
        <dbReference type="EMBL" id="KAA1123673.1"/>
    </source>
</evidence>
<gene>
    <name evidence="1" type="ORF">PGT21_009314</name>
    <name evidence="2" type="ORF">PGTUg99_026546</name>
</gene>
<dbReference type="EMBL" id="VSWC01000183">
    <property type="protein sequence ID" value="KAA1069022.1"/>
    <property type="molecule type" value="Genomic_DNA"/>
</dbReference>
<reference evidence="3 4" key="1">
    <citation type="submission" date="2019-05" db="EMBL/GenBank/DDBJ databases">
        <title>Emergence of the Ug99 lineage of the wheat stem rust pathogen through somatic hybridization.</title>
        <authorList>
            <person name="Li F."/>
            <person name="Upadhyaya N.M."/>
            <person name="Sperschneider J."/>
            <person name="Matny O."/>
            <person name="Nguyen-Phuc H."/>
            <person name="Mago R."/>
            <person name="Raley C."/>
            <person name="Miller M.E."/>
            <person name="Silverstein K.A.T."/>
            <person name="Henningsen E."/>
            <person name="Hirsch C.D."/>
            <person name="Visser B."/>
            <person name="Pretorius Z.A."/>
            <person name="Steffenson B.J."/>
            <person name="Schwessinger B."/>
            <person name="Dodds P.N."/>
            <person name="Figueroa M."/>
        </authorList>
    </citation>
    <scope>NUCLEOTIDE SEQUENCE [LARGE SCALE GENOMIC DNA]</scope>
    <source>
        <strain evidence="1">21-0</strain>
        <strain evidence="2 4">Ug99</strain>
    </source>
</reference>
<dbReference type="Proteomes" id="UP000324748">
    <property type="component" value="Unassembled WGS sequence"/>
</dbReference>
<comment type="caution">
    <text evidence="2">The sequence shown here is derived from an EMBL/GenBank/DDBJ whole genome shotgun (WGS) entry which is preliminary data.</text>
</comment>
<evidence type="ECO:0000313" key="4">
    <source>
        <dbReference type="Proteomes" id="UP000325313"/>
    </source>
</evidence>
<name>A0A5B0RFB9_PUCGR</name>
<dbReference type="Proteomes" id="UP000325313">
    <property type="component" value="Unassembled WGS sequence"/>
</dbReference>
<dbReference type="EMBL" id="VDEP01000207">
    <property type="protein sequence ID" value="KAA1123673.1"/>
    <property type="molecule type" value="Genomic_DNA"/>
</dbReference>
<evidence type="ECO:0000313" key="3">
    <source>
        <dbReference type="Proteomes" id="UP000324748"/>
    </source>
</evidence>